<sequence length="598" mass="67813">SLVISEEDFQSLKVQQSLMFDFSAFPQKIIELLNLCIAEKRKDCPCYSLQLISPSQGLDHSHANLIFVQINEYRQYPLLSLKLFHGTDLEIKKYLADCMSNLKEEKQLLEQKLKRTEEDLTRQLSYTQQTLAEKSRELDKLRSEWTSQTSALSSQHSQDLTAEREKALEIQTKLQQQNDQLRKELESTHLKNMQHFQGRIAELETFNRDLTEKKMEADCSNRDLKAKLVALEEECQRAKQQMTSLRREKGTLNQECLEKERQVNQLQTRVAILERDVKDKDQLVLSTKEVLEGTQEQKATVEAKAESKQLQIEKLEATVKSLSEDLNKANSIIKKLLEDMKVLAGKNKLKNIVIVKQEKVVEETTDRLHKEQKELEDTRQQLKHREEEVLKLKEQLEATLQKLDESKEVLKTNEQVINWLNKQLNESHLTSKPESVGLFQTPLAQSSAAGYRPASSAHNLMVSLLSFEGRPFLPGPGPLYPITSTLNSKPPCPLSGGSSDTRTIFPQHSQGPGPKVQFHAVSSKVALSPVEGKEGSPTAQLTLASNKENREPVGLESKYLERREDSIPLRGLLPNAQVSSTPPAKPALHLTPSAYFPG</sequence>
<dbReference type="Gene3D" id="2.170.210.20">
    <property type="entry name" value="Spindle assembly abnormal protein 6, N-terminal domain"/>
    <property type="match status" value="1"/>
</dbReference>
<feature type="compositionally biased region" description="Basic and acidic residues" evidence="8">
    <location>
        <begin position="547"/>
        <end position="559"/>
    </location>
</feature>
<accession>A0A8C9S790</accession>
<dbReference type="CDD" id="cd10142">
    <property type="entry name" value="HD_SAS6_N"/>
    <property type="match status" value="1"/>
</dbReference>
<evidence type="ECO:0000256" key="2">
    <source>
        <dbReference type="ARBA" id="ARBA00020407"/>
    </source>
</evidence>
<keyword evidence="3" id="KW-0963">Cytoplasm</keyword>
<evidence type="ECO:0000256" key="7">
    <source>
        <dbReference type="SAM" id="Coils"/>
    </source>
</evidence>
<gene>
    <name evidence="11" type="primary">SASS6</name>
    <name evidence="11" type="synonym">sass6</name>
</gene>
<keyword evidence="6" id="KW-0131">Cell cycle</keyword>
<dbReference type="PANTHER" id="PTHR44281:SF4">
    <property type="entry name" value="SPINDLE ASSEMBLY ABNORMAL PROTEIN 6 HOMOLOG"/>
    <property type="match status" value="1"/>
</dbReference>
<dbReference type="Pfam" id="PF18594">
    <property type="entry name" value="Sas6_CC"/>
    <property type="match status" value="1"/>
</dbReference>
<evidence type="ECO:0000256" key="3">
    <source>
        <dbReference type="ARBA" id="ARBA00022490"/>
    </source>
</evidence>
<dbReference type="AlphaFoldDB" id="A0A8C9S790"/>
<dbReference type="GO" id="GO:0005814">
    <property type="term" value="C:centriole"/>
    <property type="evidence" value="ECO:0007669"/>
    <property type="project" value="TreeGrafter"/>
</dbReference>
<evidence type="ECO:0000313" key="11">
    <source>
        <dbReference type="Ensembl" id="ENSSFOP00015027288.2"/>
    </source>
</evidence>
<evidence type="ECO:0000256" key="4">
    <source>
        <dbReference type="ARBA" id="ARBA00023054"/>
    </source>
</evidence>
<feature type="compositionally biased region" description="Polar residues" evidence="8">
    <location>
        <begin position="537"/>
        <end position="546"/>
    </location>
</feature>
<keyword evidence="5" id="KW-0206">Cytoskeleton</keyword>
<evidence type="ECO:0000313" key="12">
    <source>
        <dbReference type="Proteomes" id="UP000694397"/>
    </source>
</evidence>
<dbReference type="InterPro" id="IPR041513">
    <property type="entry name" value="SAS6_CC"/>
</dbReference>
<reference evidence="11" key="3">
    <citation type="submission" date="2025-09" db="UniProtKB">
        <authorList>
            <consortium name="Ensembl"/>
        </authorList>
    </citation>
    <scope>IDENTIFICATION</scope>
</reference>
<dbReference type="Pfam" id="PF16531">
    <property type="entry name" value="SAS-6_N"/>
    <property type="match status" value="1"/>
</dbReference>
<dbReference type="InterPro" id="IPR038558">
    <property type="entry name" value="SAS-6_N_sf"/>
</dbReference>
<name>A0A8C9S790_SCLFO</name>
<reference evidence="11" key="2">
    <citation type="submission" date="2025-08" db="UniProtKB">
        <authorList>
            <consortium name="Ensembl"/>
        </authorList>
    </citation>
    <scope>IDENTIFICATION</scope>
</reference>
<proteinExistence type="predicted"/>
<dbReference type="GO" id="GO:0007099">
    <property type="term" value="P:centriole replication"/>
    <property type="evidence" value="ECO:0007669"/>
    <property type="project" value="TreeGrafter"/>
</dbReference>
<dbReference type="GO" id="GO:0007283">
    <property type="term" value="P:spermatogenesis"/>
    <property type="evidence" value="ECO:0007669"/>
    <property type="project" value="TreeGrafter"/>
</dbReference>
<evidence type="ECO:0000259" key="9">
    <source>
        <dbReference type="Pfam" id="PF16531"/>
    </source>
</evidence>
<protein>
    <recommendedName>
        <fullName evidence="2">Spindle assembly abnormal protein 6 homolog</fullName>
    </recommendedName>
</protein>
<dbReference type="GO" id="GO:0005813">
    <property type="term" value="C:centrosome"/>
    <property type="evidence" value="ECO:0007669"/>
    <property type="project" value="UniProtKB-SubCell"/>
</dbReference>
<feature type="region of interest" description="Disordered" evidence="8">
    <location>
        <begin position="528"/>
        <end position="559"/>
    </location>
</feature>
<feature type="domain" description="SAS-6 coiled-coil" evidence="10">
    <location>
        <begin position="88"/>
        <end position="117"/>
    </location>
</feature>
<feature type="region of interest" description="Disordered" evidence="8">
    <location>
        <begin position="573"/>
        <end position="598"/>
    </location>
</feature>
<feature type="domain" description="Spindle assembly abnormal protein 6 N-terminal" evidence="9">
    <location>
        <begin position="2"/>
        <end position="83"/>
    </location>
</feature>
<reference evidence="11 12" key="1">
    <citation type="submission" date="2019-04" db="EMBL/GenBank/DDBJ databases">
        <authorList>
            <consortium name="Wellcome Sanger Institute Data Sharing"/>
        </authorList>
    </citation>
    <scope>NUCLEOTIDE SEQUENCE [LARGE SCALE GENOMIC DNA]</scope>
</reference>
<dbReference type="PANTHER" id="PTHR44281">
    <property type="entry name" value="SPINDLE ASSEMBLY ABNORMAL PROTEIN 6 HOMOLOG"/>
    <property type="match status" value="1"/>
</dbReference>
<evidence type="ECO:0000256" key="1">
    <source>
        <dbReference type="ARBA" id="ARBA00004300"/>
    </source>
</evidence>
<evidence type="ECO:0000256" key="5">
    <source>
        <dbReference type="ARBA" id="ARBA00023212"/>
    </source>
</evidence>
<evidence type="ECO:0000256" key="6">
    <source>
        <dbReference type="ARBA" id="ARBA00023306"/>
    </source>
</evidence>
<evidence type="ECO:0000256" key="8">
    <source>
        <dbReference type="SAM" id="MobiDB-lite"/>
    </source>
</evidence>
<dbReference type="Ensembl" id="ENSSFOT00015027597.2">
    <property type="protein sequence ID" value="ENSSFOP00015027288.2"/>
    <property type="gene ID" value="ENSSFOG00015017390.2"/>
</dbReference>
<keyword evidence="4 7" id="KW-0175">Coiled coil</keyword>
<comment type="subcellular location">
    <subcellularLocation>
        <location evidence="1">Cytoplasm</location>
        <location evidence="1">Cytoskeleton</location>
        <location evidence="1">Microtubule organizing center</location>
        <location evidence="1">Centrosome</location>
    </subcellularLocation>
</comment>
<evidence type="ECO:0000259" key="10">
    <source>
        <dbReference type="Pfam" id="PF18594"/>
    </source>
</evidence>
<dbReference type="GeneTree" id="ENSGT00390000006932"/>
<keyword evidence="12" id="KW-1185">Reference proteome</keyword>
<dbReference type="InterPro" id="IPR032396">
    <property type="entry name" value="SAS-6_N"/>
</dbReference>
<organism evidence="11 12">
    <name type="scientific">Scleropages formosus</name>
    <name type="common">Asian bonytongue</name>
    <name type="synonym">Osteoglossum formosum</name>
    <dbReference type="NCBI Taxonomy" id="113540"/>
    <lineage>
        <taxon>Eukaryota</taxon>
        <taxon>Metazoa</taxon>
        <taxon>Chordata</taxon>
        <taxon>Craniata</taxon>
        <taxon>Vertebrata</taxon>
        <taxon>Euteleostomi</taxon>
        <taxon>Actinopterygii</taxon>
        <taxon>Neopterygii</taxon>
        <taxon>Teleostei</taxon>
        <taxon>Osteoglossocephala</taxon>
        <taxon>Osteoglossomorpha</taxon>
        <taxon>Osteoglossiformes</taxon>
        <taxon>Osteoglossidae</taxon>
        <taxon>Scleropages</taxon>
    </lineage>
</organism>
<feature type="coiled-coil region" evidence="7">
    <location>
        <begin position="99"/>
        <end position="413"/>
    </location>
</feature>
<dbReference type="Proteomes" id="UP000694397">
    <property type="component" value="Chromosome 9"/>
</dbReference>